<dbReference type="EC" id="3.4.19.12" evidence="3"/>
<dbReference type="GO" id="GO:0005829">
    <property type="term" value="C:cytosol"/>
    <property type="evidence" value="ECO:0007669"/>
    <property type="project" value="TreeGrafter"/>
</dbReference>
<feature type="region of interest" description="Disordered" evidence="4">
    <location>
        <begin position="177"/>
        <end position="204"/>
    </location>
</feature>
<gene>
    <name evidence="6" type="ORF">SNAT2548_LOCUS8611</name>
</gene>
<sequence>MTMPPAQLPAFPVRAVPVQPMTYASPAGPTASLMPPVCAIPALMPVDGASAAPPMYPVLVYMVMEIPAGMDISQYVAPAPVSYSPAPFALQAQAPMTSSAAMTSPFQGFQTVGPAPVTQPAYPNYDTYPQRQMAAPPAPYMYSAAPQAAPRRMDHCGCNDGAISAIPHEDLLEASHSDWMTPSGEGHDAGTSSTANSGSTCDKCDGNHPTDRCPHFEKEREKHKDAWVNRGCKRKMGGDPGNFILRNAELVQQPQDGSCLYHSLSHGLGGTTAGCLRRELAQFVQDHPHLDIAGDALKEWVRWDSGCSVGEYARRQRVFGWGGGIEMACCAHLKNVNIHVYERSRGSICDFKRISRFDAPNQDRHVRTIHARHGHQTLKGKDNEDAHFQLYGEAAQHRPVPMPMASIPELGSSMPIRNQMRAEAAPFIPGSMPLSVRA</sequence>
<keyword evidence="3" id="KW-0645">Protease</keyword>
<feature type="compositionally biased region" description="Low complexity" evidence="4">
    <location>
        <begin position="189"/>
        <end position="200"/>
    </location>
</feature>
<dbReference type="AlphaFoldDB" id="A0A812KD74"/>
<keyword evidence="3" id="KW-0833">Ubl conjugation pathway</keyword>
<keyword evidence="2 3" id="KW-0378">Hydrolase</keyword>
<organism evidence="6 7">
    <name type="scientific">Symbiodinium natans</name>
    <dbReference type="NCBI Taxonomy" id="878477"/>
    <lineage>
        <taxon>Eukaryota</taxon>
        <taxon>Sar</taxon>
        <taxon>Alveolata</taxon>
        <taxon>Dinophyceae</taxon>
        <taxon>Suessiales</taxon>
        <taxon>Symbiodiniaceae</taxon>
        <taxon>Symbiodinium</taxon>
    </lineage>
</organism>
<dbReference type="GO" id="GO:0016579">
    <property type="term" value="P:protein deubiquitination"/>
    <property type="evidence" value="ECO:0007669"/>
    <property type="project" value="TreeGrafter"/>
</dbReference>
<dbReference type="PROSITE" id="PS50802">
    <property type="entry name" value="OTU"/>
    <property type="match status" value="1"/>
</dbReference>
<evidence type="ECO:0000256" key="2">
    <source>
        <dbReference type="ARBA" id="ARBA00022801"/>
    </source>
</evidence>
<evidence type="ECO:0000256" key="3">
    <source>
        <dbReference type="RuleBase" id="RU367104"/>
    </source>
</evidence>
<dbReference type="EMBL" id="CAJNDS010000646">
    <property type="protein sequence ID" value="CAE7224903.1"/>
    <property type="molecule type" value="Genomic_DNA"/>
</dbReference>
<dbReference type="GO" id="GO:0036503">
    <property type="term" value="P:ERAD pathway"/>
    <property type="evidence" value="ECO:0007669"/>
    <property type="project" value="TreeGrafter"/>
</dbReference>
<reference evidence="6" key="1">
    <citation type="submission" date="2021-02" db="EMBL/GenBank/DDBJ databases">
        <authorList>
            <person name="Dougan E. K."/>
            <person name="Rhodes N."/>
            <person name="Thang M."/>
            <person name="Chan C."/>
        </authorList>
    </citation>
    <scope>NUCLEOTIDE SEQUENCE</scope>
</reference>
<keyword evidence="3" id="KW-0963">Cytoplasm</keyword>
<dbReference type="GO" id="GO:0004843">
    <property type="term" value="F:cysteine-type deubiquitinase activity"/>
    <property type="evidence" value="ECO:0007669"/>
    <property type="project" value="UniProtKB-UniRule"/>
</dbReference>
<dbReference type="InterPro" id="IPR003323">
    <property type="entry name" value="OTU_dom"/>
</dbReference>
<dbReference type="Gene3D" id="3.90.70.80">
    <property type="match status" value="1"/>
</dbReference>
<feature type="domain" description="OTU" evidence="5">
    <location>
        <begin position="248"/>
        <end position="372"/>
    </location>
</feature>
<comment type="function">
    <text evidence="3">Hydrolase that can remove conjugated ubiquitin from proteins and may therefore play an important regulatory role at the level of protein turnover by preventing degradation.</text>
</comment>
<dbReference type="OrthoDB" id="409956at2759"/>
<evidence type="ECO:0000313" key="7">
    <source>
        <dbReference type="Proteomes" id="UP000604046"/>
    </source>
</evidence>
<protein>
    <recommendedName>
        <fullName evidence="3">Ubiquitin thioesterase OTU</fullName>
        <ecNumber evidence="3">3.4.19.12</ecNumber>
    </recommendedName>
</protein>
<keyword evidence="3" id="KW-0788">Thiol protease</keyword>
<evidence type="ECO:0000259" key="5">
    <source>
        <dbReference type="PROSITE" id="PS50802"/>
    </source>
</evidence>
<dbReference type="PANTHER" id="PTHR13312">
    <property type="entry name" value="HIV-INDUCED PROTEIN-7-LIKE PROTEASE"/>
    <property type="match status" value="1"/>
</dbReference>
<evidence type="ECO:0000256" key="1">
    <source>
        <dbReference type="ARBA" id="ARBA00000707"/>
    </source>
</evidence>
<dbReference type="Proteomes" id="UP000604046">
    <property type="component" value="Unassembled WGS sequence"/>
</dbReference>
<comment type="catalytic activity">
    <reaction evidence="1 3">
        <text>Thiol-dependent hydrolysis of ester, thioester, amide, peptide and isopeptide bonds formed by the C-terminal Gly of ubiquitin (a 76-residue protein attached to proteins as an intracellular targeting signal).</text>
        <dbReference type="EC" id="3.4.19.12"/>
    </reaction>
</comment>
<keyword evidence="7" id="KW-1185">Reference proteome</keyword>
<comment type="caution">
    <text evidence="6">The sequence shown here is derived from an EMBL/GenBank/DDBJ whole genome shotgun (WGS) entry which is preliminary data.</text>
</comment>
<comment type="subcellular location">
    <subcellularLocation>
        <location evidence="3">Cytoplasm</location>
    </subcellularLocation>
</comment>
<evidence type="ECO:0000313" key="6">
    <source>
        <dbReference type="EMBL" id="CAE7224903.1"/>
    </source>
</evidence>
<evidence type="ECO:0000256" key="4">
    <source>
        <dbReference type="SAM" id="MobiDB-lite"/>
    </source>
</evidence>
<name>A0A812KD74_9DINO</name>
<dbReference type="GO" id="GO:0030968">
    <property type="term" value="P:endoplasmic reticulum unfolded protein response"/>
    <property type="evidence" value="ECO:0007669"/>
    <property type="project" value="TreeGrafter"/>
</dbReference>
<dbReference type="PANTHER" id="PTHR13312:SF0">
    <property type="entry name" value="UBIQUITIN THIOESTERASE OTU1"/>
    <property type="match status" value="1"/>
</dbReference>
<proteinExistence type="predicted"/>
<accession>A0A812KD74</accession>
<dbReference type="CDD" id="cd22744">
    <property type="entry name" value="OTU"/>
    <property type="match status" value="1"/>
</dbReference>
<dbReference type="GO" id="GO:0005634">
    <property type="term" value="C:nucleus"/>
    <property type="evidence" value="ECO:0007669"/>
    <property type="project" value="TreeGrafter"/>
</dbReference>